<evidence type="ECO:0000313" key="6">
    <source>
        <dbReference type="EMBL" id="CAH0364978.1"/>
    </source>
</evidence>
<evidence type="ECO:0000259" key="5">
    <source>
        <dbReference type="SMART" id="SM00543"/>
    </source>
</evidence>
<dbReference type="GO" id="GO:0000184">
    <property type="term" value="P:nuclear-transcribed mRNA catabolic process, nonsense-mediated decay"/>
    <property type="evidence" value="ECO:0007669"/>
    <property type="project" value="InterPro"/>
</dbReference>
<evidence type="ECO:0000256" key="3">
    <source>
        <dbReference type="SAM" id="Coils"/>
    </source>
</evidence>
<dbReference type="Pfam" id="PF04050">
    <property type="entry name" value="Upf2"/>
    <property type="match status" value="1"/>
</dbReference>
<feature type="region of interest" description="Disordered" evidence="4">
    <location>
        <begin position="1360"/>
        <end position="1380"/>
    </location>
</feature>
<evidence type="ECO:0000313" key="7">
    <source>
        <dbReference type="Proteomes" id="UP000789595"/>
    </source>
</evidence>
<dbReference type="PANTHER" id="PTHR12839:SF7">
    <property type="entry name" value="REGULATOR OF NONSENSE TRANSCRIPTS 2"/>
    <property type="match status" value="1"/>
</dbReference>
<feature type="compositionally biased region" description="Basic and acidic residues" evidence="4">
    <location>
        <begin position="45"/>
        <end position="61"/>
    </location>
</feature>
<feature type="region of interest" description="Disordered" evidence="4">
    <location>
        <begin position="428"/>
        <end position="460"/>
    </location>
</feature>
<feature type="domain" description="MIF4G" evidence="5">
    <location>
        <begin position="172"/>
        <end position="368"/>
    </location>
</feature>
<dbReference type="InterPro" id="IPR003890">
    <property type="entry name" value="MIF4G-like_typ-3"/>
</dbReference>
<feature type="compositionally biased region" description="Low complexity" evidence="4">
    <location>
        <begin position="86"/>
        <end position="99"/>
    </location>
</feature>
<name>A0A8J2S5M1_9STRA</name>
<feature type="region of interest" description="Disordered" evidence="4">
    <location>
        <begin position="111"/>
        <end position="131"/>
    </location>
</feature>
<feature type="domain" description="MIF4G" evidence="5">
    <location>
        <begin position="550"/>
        <end position="739"/>
    </location>
</feature>
<dbReference type="GO" id="GO:0005737">
    <property type="term" value="C:cytoplasm"/>
    <property type="evidence" value="ECO:0007669"/>
    <property type="project" value="UniProtKB-SubCell"/>
</dbReference>
<feature type="region of interest" description="Disordered" evidence="4">
    <location>
        <begin position="1"/>
        <end position="99"/>
    </location>
</feature>
<dbReference type="SMART" id="SM00543">
    <property type="entry name" value="MIF4G"/>
    <property type="match status" value="3"/>
</dbReference>
<sequence>MGGPSAPSEGRRSRGGRGGRGRGRGRGDDGKAGGRGRGGAKGKGKGSDKPKPPPKKRDAKQPPKPRKPTPKQRAVEDARAADKVAKAALDAEASKAASSAQCRLDAIAAEKQKKADEERRALQRRQEAERAVADLRTQASLRADARLANAPEALAQSRKTHREKLRSLKSDLKKCTTLVRKVQLGITADDEAKLLNDIKALNLTRYVSELVDAVSETRKTKDRDCSALARVCGALHSRFETFSGEVQKKLLIVVEERSDDADDKRQRAALKLLLELVLHGIISSEVVDPLLRRCCGVGPKGKVRFPVDAPLLGAFLKTGGEELCGVTSRKARLLIAEVGETYTRATVVEDPASLAQLALEATKRVSSKLLSDHEALRSLERKAARDALNHGSLTEEKEKALEDARKAREKLVKEVSALCDALDIDPPVLLDGDDSEEEDDKGELSLWTAERGSRSESAGAYDDDAARTFYEDYPNILDVVPAPALGLDPAKVAELQAKRESIRALWRGAKTLAGAEAEGLENASTVVAEDNDDVVEPTVEDNEPRDAVGLLLTEELPACHSRDRADALALKFCEGLATGKARKRLVKALYACPRTALDLLPQYSRIAAVVSQAYSDVGELLCQELAREFRWLFKGKKLHNLEGKLRNARFLGELSKFRVAPPHLVFVHCKRCLEDFSGHAVDYCCSLIETCGGFLLRSAPTKERTARILQSMSKMKSAKPLNQRDAALVSYACDRANPPEKQAVVLKPRTELYQFIEWLVMIRLCDGTEKNVESVIRALRSLPWDTNEASLIAKFVLKLARSKADAVPLAADCLAGLHQFRPEVTARVVDQILDEFDEGVSTPPPLRALRTAQRLVAYAALLGECYNFSLLSSAHVFGIVERLLGRGHSVTPGFEAHMAYRAAKASEDARKKIEKRRADALMMERSDEDESEEESDGEDIDEAARIASALYRLDEGIEVDPRVPCPGDPPSCFLRITLCCALLKTAAPCLLASITTHGPLESALDDIQRSFFAKPSAPLGPRYALLDALEDVRRHRRALQASWPRRARQARRRNRPPPPKVPDHVYALRKGWAAADDACRARLAANRARLMLQHRPVAEEPVTVEGQRRSDIEEDDEDDEDDDEQQTASESESGSSESESESDGEEEEEETKAVADDDAAEEEDDEDEEKPPEKSFDDLAFERAFEKTMLDDAAAQRRRVIAGADSMATPSMLRRFDGQSLAKSPFGGMANFKMLKRGARGRPEARELHVPETTNFAAQVRRNKEARDAEDRSLKEATYKLAARQDEDPDYSRGPPQQRNLGRRWSRRFVVAKLAPATLLAPLVAFADDEEAPPPPAEAVADAVEAVVVKVAEKMPTNARRKTGDGIMEMNAGGDGGYRRTCENFRTERLEGGVCVPRKK</sequence>
<comment type="caution">
    <text evidence="6">The sequence shown here is derived from an EMBL/GenBank/DDBJ whole genome shotgun (WGS) entry which is preliminary data.</text>
</comment>
<dbReference type="EMBL" id="CAKKNE010000001">
    <property type="protein sequence ID" value="CAH0364978.1"/>
    <property type="molecule type" value="Genomic_DNA"/>
</dbReference>
<dbReference type="GO" id="GO:0003723">
    <property type="term" value="F:RNA binding"/>
    <property type="evidence" value="ECO:0007669"/>
    <property type="project" value="InterPro"/>
</dbReference>
<feature type="region of interest" description="Disordered" evidence="4">
    <location>
        <begin position="1096"/>
        <end position="1180"/>
    </location>
</feature>
<feature type="compositionally biased region" description="Basic and acidic residues" evidence="4">
    <location>
        <begin position="1171"/>
        <end position="1180"/>
    </location>
</feature>
<keyword evidence="3" id="KW-0175">Coiled coil</keyword>
<reference evidence="6" key="1">
    <citation type="submission" date="2021-11" db="EMBL/GenBank/DDBJ databases">
        <authorList>
            <consortium name="Genoscope - CEA"/>
            <person name="William W."/>
        </authorList>
    </citation>
    <scope>NUCLEOTIDE SEQUENCE</scope>
</reference>
<protein>
    <recommendedName>
        <fullName evidence="5">MIF4G domain-containing protein</fullName>
    </recommendedName>
</protein>
<proteinExistence type="predicted"/>
<dbReference type="SUPFAM" id="SSF48371">
    <property type="entry name" value="ARM repeat"/>
    <property type="match status" value="3"/>
</dbReference>
<dbReference type="InterPro" id="IPR007193">
    <property type="entry name" value="Upf2/Nmd2_C"/>
</dbReference>
<feature type="compositionally biased region" description="Acidic residues" evidence="4">
    <location>
        <begin position="1138"/>
        <end position="1170"/>
    </location>
</feature>
<dbReference type="InterPro" id="IPR039762">
    <property type="entry name" value="Nmd2/UPF2"/>
</dbReference>
<dbReference type="GO" id="GO:0035145">
    <property type="term" value="C:exon-exon junction complex"/>
    <property type="evidence" value="ECO:0007669"/>
    <property type="project" value="TreeGrafter"/>
</dbReference>
<comment type="subcellular location">
    <subcellularLocation>
        <location evidence="1">Cytoplasm</location>
    </subcellularLocation>
</comment>
<dbReference type="InterPro" id="IPR016024">
    <property type="entry name" value="ARM-type_fold"/>
</dbReference>
<evidence type="ECO:0000256" key="1">
    <source>
        <dbReference type="ARBA" id="ARBA00004496"/>
    </source>
</evidence>
<feature type="coiled-coil region" evidence="3">
    <location>
        <begin position="390"/>
        <end position="421"/>
    </location>
</feature>
<feature type="domain" description="MIF4G" evidence="5">
    <location>
        <begin position="754"/>
        <end position="1036"/>
    </location>
</feature>
<feature type="compositionally biased region" description="Low complexity" evidence="4">
    <location>
        <begin position="1128"/>
        <end position="1137"/>
    </location>
</feature>
<keyword evidence="2" id="KW-0963">Cytoplasm</keyword>
<dbReference type="OrthoDB" id="27832at2759"/>
<dbReference type="Pfam" id="PF02854">
    <property type="entry name" value="MIF4G"/>
    <property type="match status" value="2"/>
</dbReference>
<evidence type="ECO:0000256" key="4">
    <source>
        <dbReference type="SAM" id="MobiDB-lite"/>
    </source>
</evidence>
<dbReference type="Proteomes" id="UP000789595">
    <property type="component" value="Unassembled WGS sequence"/>
</dbReference>
<gene>
    <name evidence="6" type="ORF">PECAL_1P13750</name>
</gene>
<feature type="region of interest" description="Disordered" evidence="4">
    <location>
        <begin position="1040"/>
        <end position="1064"/>
    </location>
</feature>
<dbReference type="PANTHER" id="PTHR12839">
    <property type="entry name" value="NONSENSE-MEDIATED MRNA DECAY PROTEIN 2 UP-FRAMESHIFT SUPPRESSOR 2"/>
    <property type="match status" value="1"/>
</dbReference>
<feature type="compositionally biased region" description="Acidic residues" evidence="4">
    <location>
        <begin position="1112"/>
        <end position="1125"/>
    </location>
</feature>
<feature type="compositionally biased region" description="Basic residues" evidence="4">
    <location>
        <begin position="13"/>
        <end position="24"/>
    </location>
</feature>
<evidence type="ECO:0000256" key="2">
    <source>
        <dbReference type="ARBA" id="ARBA00022490"/>
    </source>
</evidence>
<dbReference type="Gene3D" id="1.25.40.180">
    <property type="match status" value="3"/>
</dbReference>
<organism evidence="6 7">
    <name type="scientific">Pelagomonas calceolata</name>
    <dbReference type="NCBI Taxonomy" id="35677"/>
    <lineage>
        <taxon>Eukaryota</taxon>
        <taxon>Sar</taxon>
        <taxon>Stramenopiles</taxon>
        <taxon>Ochrophyta</taxon>
        <taxon>Pelagophyceae</taxon>
        <taxon>Pelagomonadales</taxon>
        <taxon>Pelagomonadaceae</taxon>
        <taxon>Pelagomonas</taxon>
    </lineage>
</organism>
<feature type="compositionally biased region" description="Acidic residues" evidence="4">
    <location>
        <begin position="431"/>
        <end position="441"/>
    </location>
</feature>
<accession>A0A8J2S5M1</accession>
<feature type="compositionally biased region" description="Basic and acidic residues" evidence="4">
    <location>
        <begin position="73"/>
        <end position="85"/>
    </location>
</feature>
<keyword evidence="7" id="KW-1185">Reference proteome</keyword>
<feature type="compositionally biased region" description="Basic residues" evidence="4">
    <location>
        <begin position="1045"/>
        <end position="1055"/>
    </location>
</feature>